<dbReference type="AlphaFoldDB" id="A0A850HGC2"/>
<dbReference type="PROSITE" id="PS50893">
    <property type="entry name" value="ABC_TRANSPORTER_2"/>
    <property type="match status" value="1"/>
</dbReference>
<feature type="domain" description="ABC transporter" evidence="4">
    <location>
        <begin position="2"/>
        <end position="226"/>
    </location>
</feature>
<gene>
    <name evidence="6" type="ORF">G5A66_02135</name>
    <name evidence="5" type="ORF">G5A75_00675</name>
</gene>
<dbReference type="Proteomes" id="UP000701680">
    <property type="component" value="Unassembled WGS sequence"/>
</dbReference>
<dbReference type="RefSeq" id="WP_101694616.1">
    <property type="nucleotide sequence ID" value="NZ_JAAITX010000001.1"/>
</dbReference>
<evidence type="ECO:0000313" key="7">
    <source>
        <dbReference type="Proteomes" id="UP000528555"/>
    </source>
</evidence>
<sequence length="282" mass="32326">MLKLEHVKKQYKDFHLDCSLTVKPGMITGLIGANGAGKSTTFKAVLGLIRTESGMVELFGKRPEEITPEDKERLGVVLADSGFSGYLSIRDLIPVLKAMYHQFDQTYFEEQCRRFELPMTKKIKEFSTGMKRKLQVLAAISHHADLLILDEPTAGLDVLARDEMLTMLREYMEIEGRAILISSHISSDLEDFCDDIYMIDHGQVILHEETDTLLNEYGLLKVDGKQYERLDKTYVLRSRKETFGYSCLTNEKQFYQENYPDIVVEKGSIDELIMMMVRGDRS</sequence>
<dbReference type="InterPro" id="IPR027417">
    <property type="entry name" value="P-loop_NTPase"/>
</dbReference>
<keyword evidence="3 6" id="KW-0067">ATP-binding</keyword>
<dbReference type="Pfam" id="PF00005">
    <property type="entry name" value="ABC_tran"/>
    <property type="match status" value="1"/>
</dbReference>
<protein>
    <submittedName>
        <fullName evidence="6">ABC transporter ATP-binding protein</fullName>
    </submittedName>
</protein>
<keyword evidence="2" id="KW-0547">Nucleotide-binding</keyword>
<reference evidence="6" key="2">
    <citation type="submission" date="2020-02" db="EMBL/GenBank/DDBJ databases">
        <authorList>
            <person name="Littmann E."/>
            <person name="Sorbara M."/>
        </authorList>
    </citation>
    <scope>NUCLEOTIDE SEQUENCE</scope>
    <source>
        <strain evidence="6">MSK.17.11</strain>
        <strain evidence="5">MSK.17.38</strain>
    </source>
</reference>
<reference evidence="7 8" key="1">
    <citation type="journal article" date="2020" name="Cell Host Microbe">
        <title>Functional and Genomic Variation between Human-Derived Isolates of Lachnospiraceae Reveals Inter- and Intra-Species Diversity.</title>
        <authorList>
            <person name="Sorbara M.T."/>
            <person name="Littmann E.R."/>
            <person name="Fontana E."/>
            <person name="Moody T.U."/>
            <person name="Kohout C.E."/>
            <person name="Gjonbalaj M."/>
            <person name="Eaton V."/>
            <person name="Seok R."/>
            <person name="Leiner I.M."/>
            <person name="Pamer E.G."/>
        </authorList>
    </citation>
    <scope>NUCLEOTIDE SEQUENCE [LARGE SCALE GENOMIC DNA]</scope>
    <source>
        <strain evidence="6 7">MSK.17.11</strain>
        <strain evidence="5 8">MSK.17.38</strain>
    </source>
</reference>
<evidence type="ECO:0000256" key="1">
    <source>
        <dbReference type="ARBA" id="ARBA00022448"/>
    </source>
</evidence>
<dbReference type="EMBL" id="JAAITX010000001">
    <property type="protein sequence ID" value="NVH57466.1"/>
    <property type="molecule type" value="Genomic_DNA"/>
</dbReference>
<dbReference type="PANTHER" id="PTHR42939">
    <property type="entry name" value="ABC TRANSPORTER ATP-BINDING PROTEIN ALBC-RELATED"/>
    <property type="match status" value="1"/>
</dbReference>
<dbReference type="Proteomes" id="UP000528555">
    <property type="component" value="Unassembled WGS sequence"/>
</dbReference>
<dbReference type="InterPro" id="IPR003593">
    <property type="entry name" value="AAA+_ATPase"/>
</dbReference>
<proteinExistence type="predicted"/>
<dbReference type="SMART" id="SM00382">
    <property type="entry name" value="AAA"/>
    <property type="match status" value="1"/>
</dbReference>
<dbReference type="InterPro" id="IPR051782">
    <property type="entry name" value="ABC_Transporter_VariousFunc"/>
</dbReference>
<accession>A0A850HGC2</accession>
<keyword evidence="1" id="KW-0813">Transport</keyword>
<dbReference type="PANTHER" id="PTHR42939:SF3">
    <property type="entry name" value="ABC TRANSPORTER ATP-BINDING COMPONENT"/>
    <property type="match status" value="1"/>
</dbReference>
<keyword evidence="7" id="KW-1185">Reference proteome</keyword>
<dbReference type="OrthoDB" id="9804819at2"/>
<dbReference type="InterPro" id="IPR003439">
    <property type="entry name" value="ABC_transporter-like_ATP-bd"/>
</dbReference>
<dbReference type="GO" id="GO:0005524">
    <property type="term" value="F:ATP binding"/>
    <property type="evidence" value="ECO:0007669"/>
    <property type="project" value="UniProtKB-KW"/>
</dbReference>
<dbReference type="GO" id="GO:0016887">
    <property type="term" value="F:ATP hydrolysis activity"/>
    <property type="evidence" value="ECO:0007669"/>
    <property type="project" value="InterPro"/>
</dbReference>
<evidence type="ECO:0000259" key="4">
    <source>
        <dbReference type="PROSITE" id="PS50893"/>
    </source>
</evidence>
<comment type="caution">
    <text evidence="6">The sequence shown here is derived from an EMBL/GenBank/DDBJ whole genome shotgun (WGS) entry which is preliminary data.</text>
</comment>
<evidence type="ECO:0000313" key="8">
    <source>
        <dbReference type="Proteomes" id="UP000701680"/>
    </source>
</evidence>
<name>A0A850HGC2_9FIRM</name>
<dbReference type="EMBL" id="JAAIUO010000001">
    <property type="protein sequence ID" value="NSK13405.1"/>
    <property type="molecule type" value="Genomic_DNA"/>
</dbReference>
<dbReference type="SUPFAM" id="SSF52540">
    <property type="entry name" value="P-loop containing nucleoside triphosphate hydrolases"/>
    <property type="match status" value="1"/>
</dbReference>
<evidence type="ECO:0000313" key="5">
    <source>
        <dbReference type="EMBL" id="NSK13405.1"/>
    </source>
</evidence>
<organism evidence="6 7">
    <name type="scientific">Dorea phocaeensis</name>
    <dbReference type="NCBI Taxonomy" id="2040291"/>
    <lineage>
        <taxon>Bacteria</taxon>
        <taxon>Bacillati</taxon>
        <taxon>Bacillota</taxon>
        <taxon>Clostridia</taxon>
        <taxon>Lachnospirales</taxon>
        <taxon>Lachnospiraceae</taxon>
        <taxon>Dorea</taxon>
    </lineage>
</organism>
<evidence type="ECO:0000256" key="3">
    <source>
        <dbReference type="ARBA" id="ARBA00022840"/>
    </source>
</evidence>
<dbReference type="CDD" id="cd03230">
    <property type="entry name" value="ABC_DR_subfamily_A"/>
    <property type="match status" value="1"/>
</dbReference>
<evidence type="ECO:0000256" key="2">
    <source>
        <dbReference type="ARBA" id="ARBA00022741"/>
    </source>
</evidence>
<evidence type="ECO:0000313" key="6">
    <source>
        <dbReference type="EMBL" id="NVH57466.1"/>
    </source>
</evidence>
<dbReference type="Gene3D" id="3.40.50.300">
    <property type="entry name" value="P-loop containing nucleotide triphosphate hydrolases"/>
    <property type="match status" value="1"/>
</dbReference>